<organism evidence="9 10">
    <name type="scientific">Tritrichomonas foetus</name>
    <dbReference type="NCBI Taxonomy" id="1144522"/>
    <lineage>
        <taxon>Eukaryota</taxon>
        <taxon>Metamonada</taxon>
        <taxon>Parabasalia</taxon>
        <taxon>Tritrichomonadida</taxon>
        <taxon>Tritrichomonadidae</taxon>
        <taxon>Tritrichomonas</taxon>
    </lineage>
</organism>
<evidence type="ECO:0000256" key="1">
    <source>
        <dbReference type="ARBA" id="ARBA00001031"/>
    </source>
</evidence>
<dbReference type="FunFam" id="3.40.50.10490:FF:000002">
    <property type="entry name" value="Glutamine--fructose-6-phosphate aminotransferase [isomerizing]"/>
    <property type="match status" value="1"/>
</dbReference>
<dbReference type="VEuPathDB" id="TrichDB:TRFO_05647"/>
<dbReference type="SUPFAM" id="SSF53697">
    <property type="entry name" value="SIS domain"/>
    <property type="match status" value="1"/>
</dbReference>
<evidence type="ECO:0000259" key="8">
    <source>
        <dbReference type="PROSITE" id="PS51464"/>
    </source>
</evidence>
<dbReference type="NCBIfam" id="NF001484">
    <property type="entry name" value="PRK00331.1"/>
    <property type="match status" value="1"/>
</dbReference>
<dbReference type="Proteomes" id="UP000179807">
    <property type="component" value="Unassembled WGS sequence"/>
</dbReference>
<dbReference type="Gene3D" id="3.60.20.10">
    <property type="entry name" value="Glutamine Phosphoribosylpyrophosphate, subunit 1, domain 1"/>
    <property type="match status" value="1"/>
</dbReference>
<dbReference type="PANTHER" id="PTHR10937">
    <property type="entry name" value="GLUCOSAMINE--FRUCTOSE-6-PHOSPHATE AMINOTRANSFERASE, ISOMERIZING"/>
    <property type="match status" value="1"/>
</dbReference>
<dbReference type="AlphaFoldDB" id="A0A1J4K8M0"/>
<dbReference type="InterPro" id="IPR017932">
    <property type="entry name" value="GATase_2_dom"/>
</dbReference>
<dbReference type="Gene3D" id="3.40.50.10490">
    <property type="entry name" value="Glucose-6-phosphate isomerase like protein, domain 1"/>
    <property type="match status" value="2"/>
</dbReference>
<dbReference type="GO" id="GO:0097367">
    <property type="term" value="F:carbohydrate derivative binding"/>
    <property type="evidence" value="ECO:0007669"/>
    <property type="project" value="InterPro"/>
</dbReference>
<dbReference type="PANTHER" id="PTHR10937:SF0">
    <property type="entry name" value="GLUTAMINE--FRUCTOSE-6-PHOSPHATE TRANSAMINASE (ISOMERIZING)"/>
    <property type="match status" value="1"/>
</dbReference>
<protein>
    <recommendedName>
        <fullName evidence="2">glutamine--fructose-6-phosphate transaminase (isomerizing)</fullName>
        <ecNumber evidence="2">2.6.1.16</ecNumber>
    </recommendedName>
</protein>
<dbReference type="CDD" id="cd05009">
    <property type="entry name" value="SIS_GlmS_GlmD_2"/>
    <property type="match status" value="1"/>
</dbReference>
<keyword evidence="10" id="KW-1185">Reference proteome</keyword>
<name>A0A1J4K8M0_9EUKA</name>
<dbReference type="GeneID" id="94827327"/>
<evidence type="ECO:0000256" key="4">
    <source>
        <dbReference type="ARBA" id="ARBA00022679"/>
    </source>
</evidence>
<feature type="domain" description="Glutamine amidotransferase type-2" evidence="7">
    <location>
        <begin position="2"/>
        <end position="320"/>
    </location>
</feature>
<dbReference type="InterPro" id="IPR035466">
    <property type="entry name" value="GlmS/AgaS_SIS"/>
</dbReference>
<evidence type="ECO:0000313" key="10">
    <source>
        <dbReference type="Proteomes" id="UP000179807"/>
    </source>
</evidence>
<dbReference type="GO" id="GO:0006002">
    <property type="term" value="P:fructose 6-phosphate metabolic process"/>
    <property type="evidence" value="ECO:0007669"/>
    <property type="project" value="TreeGrafter"/>
</dbReference>
<dbReference type="Pfam" id="PF13522">
    <property type="entry name" value="GATase_6"/>
    <property type="match status" value="1"/>
</dbReference>
<dbReference type="InterPro" id="IPR046348">
    <property type="entry name" value="SIS_dom_sf"/>
</dbReference>
<dbReference type="EC" id="2.6.1.16" evidence="2"/>
<evidence type="ECO:0000256" key="3">
    <source>
        <dbReference type="ARBA" id="ARBA00022576"/>
    </source>
</evidence>
<proteinExistence type="predicted"/>
<dbReference type="Pfam" id="PF01380">
    <property type="entry name" value="SIS"/>
    <property type="match status" value="2"/>
</dbReference>
<dbReference type="PROSITE" id="PS51278">
    <property type="entry name" value="GATASE_TYPE_2"/>
    <property type="match status" value="1"/>
</dbReference>
<gene>
    <name evidence="9" type="ORF">TRFO_05647</name>
</gene>
<keyword evidence="5" id="KW-0677">Repeat</keyword>
<dbReference type="EMBL" id="MLAK01000738">
    <property type="protein sequence ID" value="OHT06014.1"/>
    <property type="molecule type" value="Genomic_DNA"/>
</dbReference>
<dbReference type="GO" id="GO:0046349">
    <property type="term" value="P:amino sugar biosynthetic process"/>
    <property type="evidence" value="ECO:0007669"/>
    <property type="project" value="UniProtKB-ARBA"/>
</dbReference>
<evidence type="ECO:0000256" key="5">
    <source>
        <dbReference type="ARBA" id="ARBA00022737"/>
    </source>
</evidence>
<dbReference type="SUPFAM" id="SSF56235">
    <property type="entry name" value="N-terminal nucleophile aminohydrolases (Ntn hydrolases)"/>
    <property type="match status" value="1"/>
</dbReference>
<comment type="caution">
    <text evidence="9">The sequence shown here is derived from an EMBL/GenBank/DDBJ whole genome shotgun (WGS) entry which is preliminary data.</text>
</comment>
<keyword evidence="6" id="KW-0315">Glutamine amidotransferase</keyword>
<dbReference type="InterPro" id="IPR001347">
    <property type="entry name" value="SIS_dom"/>
</dbReference>
<dbReference type="PROSITE" id="PS51464">
    <property type="entry name" value="SIS"/>
    <property type="match status" value="2"/>
</dbReference>
<dbReference type="CDD" id="cd05008">
    <property type="entry name" value="SIS_GlmS_GlmD_1"/>
    <property type="match status" value="1"/>
</dbReference>
<dbReference type="GO" id="GO:0006047">
    <property type="term" value="P:UDP-N-acetylglucosamine metabolic process"/>
    <property type="evidence" value="ECO:0007669"/>
    <property type="project" value="TreeGrafter"/>
</dbReference>
<sequence>MCGIFAYINFLTDKNLKEILIRILSGLRKLEYRGYDSCGICFDLENQEHERRMTVVKTQGAIASLEKVVAPFMLESIIYQNHITIGHTRWATHGPPTAANAHPHYSSPNFEFVVCHNGIISNYAVLKNRLLQESIFSENKDSNDNNTSDTFRIINQEENAKSEFISDTDSEVLAKLALFVYKKIYEQNCEKPTFLTVIANTMKLVEGTYGCIFKSALYPDEAIACRLSSPLLLGLKYIGESETEHAARSIQLKQNKFVQVTGTFDAINSNSDNIDSSSCSVRSAPKPCELFIASDAPAFADITKKTIILEDWDIVHITPHGVDIINTAPKSASFPASRIVETLNVSIQDIALGHYPHFMLKEIMEQPTTLSQTLRGRLLSGSTNINLGGIIPHLDTIKQAKTILFIACGTSYNAALSVRPLFEEFTQHRIFVEVASDFNDRKPVVFRDDVCIFISQSGETADTLVALEYCRKAGAFCVGINNTPGSSLSRNTHCGILLNAGVEIGVASTKAYTSSIVCLLLLLLLIMQDSVKCQPAREEAINDLNKLPEFIAQALALRPQIETISEVVKEEKSLIILGRRTHYATAREAALKVKELTYIHSDGLMAGELKHGPLALIDENAFVIFFATGENGEVFSQCLNSLQQIKARNAKILVVANEEQADLVKSFADYLIVVPKTSQWIQMIINIIPMQMLAYYVACKKDINVDRPRNLAKSVTVV</sequence>
<dbReference type="RefSeq" id="XP_068359150.1">
    <property type="nucleotide sequence ID" value="XM_068492623.1"/>
</dbReference>
<evidence type="ECO:0000259" key="7">
    <source>
        <dbReference type="PROSITE" id="PS51278"/>
    </source>
</evidence>
<evidence type="ECO:0000256" key="6">
    <source>
        <dbReference type="ARBA" id="ARBA00022962"/>
    </source>
</evidence>
<dbReference type="OrthoDB" id="15235at2759"/>
<feature type="domain" description="SIS" evidence="8">
    <location>
        <begin position="393"/>
        <end position="532"/>
    </location>
</feature>
<dbReference type="FunFam" id="3.40.50.10490:FF:000001">
    <property type="entry name" value="Glutamine--fructose-6-phosphate aminotransferase [isomerizing]"/>
    <property type="match status" value="1"/>
</dbReference>
<keyword evidence="3 9" id="KW-0032">Aminotransferase</keyword>
<dbReference type="InterPro" id="IPR035490">
    <property type="entry name" value="GlmS/FrlB_SIS"/>
</dbReference>
<evidence type="ECO:0000313" key="9">
    <source>
        <dbReference type="EMBL" id="OHT06014.1"/>
    </source>
</evidence>
<evidence type="ECO:0000256" key="2">
    <source>
        <dbReference type="ARBA" id="ARBA00012916"/>
    </source>
</evidence>
<dbReference type="GO" id="GO:0006487">
    <property type="term" value="P:protein N-linked glycosylation"/>
    <property type="evidence" value="ECO:0007669"/>
    <property type="project" value="TreeGrafter"/>
</dbReference>
<keyword evidence="4" id="KW-0808">Transferase</keyword>
<comment type="catalytic activity">
    <reaction evidence="1">
        <text>D-fructose 6-phosphate + L-glutamine = D-glucosamine 6-phosphate + L-glutamate</text>
        <dbReference type="Rhea" id="RHEA:13237"/>
        <dbReference type="ChEBI" id="CHEBI:29985"/>
        <dbReference type="ChEBI" id="CHEBI:58359"/>
        <dbReference type="ChEBI" id="CHEBI:58725"/>
        <dbReference type="ChEBI" id="CHEBI:61527"/>
        <dbReference type="EC" id="2.6.1.16"/>
    </reaction>
</comment>
<dbReference type="GO" id="GO:0004360">
    <property type="term" value="F:glutamine-fructose-6-phosphate transaminase (isomerizing) activity"/>
    <property type="evidence" value="ECO:0007669"/>
    <property type="project" value="UniProtKB-EC"/>
</dbReference>
<reference evidence="9" key="1">
    <citation type="submission" date="2016-10" db="EMBL/GenBank/DDBJ databases">
        <authorList>
            <person name="Benchimol M."/>
            <person name="Almeida L.G."/>
            <person name="Vasconcelos A.T."/>
            <person name="Perreira-Neves A."/>
            <person name="Rosa I.A."/>
            <person name="Tasca T."/>
            <person name="Bogo M.R."/>
            <person name="de Souza W."/>
        </authorList>
    </citation>
    <scope>NUCLEOTIDE SEQUENCE [LARGE SCALE GENOMIC DNA]</scope>
    <source>
        <strain evidence="9">K</strain>
    </source>
</reference>
<accession>A0A1J4K8M0</accession>
<dbReference type="InterPro" id="IPR029055">
    <property type="entry name" value="Ntn_hydrolases_N"/>
</dbReference>
<feature type="domain" description="SIS" evidence="8">
    <location>
        <begin position="564"/>
        <end position="708"/>
    </location>
</feature>